<keyword evidence="1" id="KW-0472">Membrane</keyword>
<name>A0A090Q4M8_9FLAO</name>
<evidence type="ECO:0000313" key="2">
    <source>
        <dbReference type="EMBL" id="GAK96713.1"/>
    </source>
</evidence>
<keyword evidence="1" id="KW-0812">Transmembrane</keyword>
<protein>
    <submittedName>
        <fullName evidence="2">Uncharacterized protein</fullName>
    </submittedName>
</protein>
<comment type="caution">
    <text evidence="2">The sequence shown here is derived from an EMBL/GenBank/DDBJ whole genome shotgun (WGS) entry which is preliminary data.</text>
</comment>
<dbReference type="AlphaFoldDB" id="A0A090Q4M8"/>
<sequence length="73" mass="8229">MTGLDVIYVDWIWILISFLLLGSYAAVVTWMFSTTSTSKKVFSSLTVLILGLIGLCFWLHEAEVELKKSGRND</sequence>
<dbReference type="Proteomes" id="UP000029221">
    <property type="component" value="Unassembled WGS sequence"/>
</dbReference>
<dbReference type="EMBL" id="BBML01000003">
    <property type="protein sequence ID" value="GAK96713.1"/>
    <property type="molecule type" value="Genomic_DNA"/>
</dbReference>
<dbReference type="STRING" id="319236.BST91_02870"/>
<evidence type="ECO:0000313" key="3">
    <source>
        <dbReference type="Proteomes" id="UP000029221"/>
    </source>
</evidence>
<evidence type="ECO:0000256" key="1">
    <source>
        <dbReference type="SAM" id="Phobius"/>
    </source>
</evidence>
<gene>
    <name evidence="2" type="ORF">JCM19294_1022</name>
</gene>
<accession>A0A090Q4M8</accession>
<reference evidence="2" key="1">
    <citation type="journal article" date="2014" name="Genome Announc.">
        <title>Draft Genome Sequences of Marine Flavobacterium Nonlabens Strains NR17, NR24, NR27, NR32, NR33, and Ara13.</title>
        <authorList>
            <person name="Nakanishi M."/>
            <person name="Meirelles P."/>
            <person name="Suzuki R."/>
            <person name="Takatani N."/>
            <person name="Mino S."/>
            <person name="Suda W."/>
            <person name="Oshima K."/>
            <person name="Hattori M."/>
            <person name="Ohkuma M."/>
            <person name="Hosokawa M."/>
            <person name="Miyashita K."/>
            <person name="Thompson F.L."/>
            <person name="Niwa A."/>
            <person name="Sawabe T."/>
            <person name="Sawabe T."/>
        </authorList>
    </citation>
    <scope>NUCLEOTIDE SEQUENCE [LARGE SCALE GENOMIC DNA]</scope>
    <source>
        <strain evidence="2">JCM 19294</strain>
    </source>
</reference>
<keyword evidence="3" id="KW-1185">Reference proteome</keyword>
<keyword evidence="1" id="KW-1133">Transmembrane helix</keyword>
<organism evidence="2 3">
    <name type="scientific">Nonlabens tegetincola</name>
    <dbReference type="NCBI Taxonomy" id="323273"/>
    <lineage>
        <taxon>Bacteria</taxon>
        <taxon>Pseudomonadati</taxon>
        <taxon>Bacteroidota</taxon>
        <taxon>Flavobacteriia</taxon>
        <taxon>Flavobacteriales</taxon>
        <taxon>Flavobacteriaceae</taxon>
        <taxon>Nonlabens</taxon>
    </lineage>
</organism>
<feature type="transmembrane region" description="Helical" evidence="1">
    <location>
        <begin position="12"/>
        <end position="32"/>
    </location>
</feature>
<proteinExistence type="predicted"/>
<feature type="transmembrane region" description="Helical" evidence="1">
    <location>
        <begin position="41"/>
        <end position="60"/>
    </location>
</feature>